<protein>
    <submittedName>
        <fullName evidence="2">Uncharacterized protein</fullName>
    </submittedName>
</protein>
<dbReference type="Pfam" id="PF19952">
    <property type="entry name" value="DUF6414"/>
    <property type="match status" value="1"/>
</dbReference>
<keyword evidence="3" id="KW-1185">Reference proteome</keyword>
<gene>
    <name evidence="2" type="ORF">ACFSJ0_44525</name>
</gene>
<dbReference type="InterPro" id="IPR045633">
    <property type="entry name" value="DUF6414"/>
</dbReference>
<feature type="compositionally biased region" description="Basic residues" evidence="1">
    <location>
        <begin position="158"/>
        <end position="171"/>
    </location>
</feature>
<organism evidence="2 3">
    <name type="scientific">Nonomuraea guangzhouensis</name>
    <dbReference type="NCBI Taxonomy" id="1291555"/>
    <lineage>
        <taxon>Bacteria</taxon>
        <taxon>Bacillati</taxon>
        <taxon>Actinomycetota</taxon>
        <taxon>Actinomycetes</taxon>
        <taxon>Streptosporangiales</taxon>
        <taxon>Streptosporangiaceae</taxon>
        <taxon>Nonomuraea</taxon>
    </lineage>
</organism>
<sequence length="311" mass="33876">MSNYDLAHPLYLDTEMMISFLAFLDGGVAYETEAVDRTTKGRELKGEGGAKFKLPSISSFFGGEVNANLLASGRSEDSSEYKAARQHTNASLFNFLYSYLHEDNKVVAINNPDQIGALRARQLVEISGRYVGNPLEDILAFVAQVLPYLDEMSNPAKRERKRSGNPARRAKATQAAEVAGAAEDAQATQEEWTKRLILKMKEDLEKSPVHDVVLETLSGIKAVLTVSSLYFNATTNEHLRAGEFTVLGKVTRILQGDDTINLTRRTVMGVAGAEEARGIVMSMSETGLDFGGSDPIVAAPAVQILPMAIFV</sequence>
<accession>A0ABW4GNU8</accession>
<dbReference type="RefSeq" id="WP_219528311.1">
    <property type="nucleotide sequence ID" value="NZ_JAHKRM010000004.1"/>
</dbReference>
<evidence type="ECO:0000313" key="2">
    <source>
        <dbReference type="EMBL" id="MFD1544173.1"/>
    </source>
</evidence>
<evidence type="ECO:0000313" key="3">
    <source>
        <dbReference type="Proteomes" id="UP001597097"/>
    </source>
</evidence>
<comment type="caution">
    <text evidence="2">The sequence shown here is derived from an EMBL/GenBank/DDBJ whole genome shotgun (WGS) entry which is preliminary data.</text>
</comment>
<proteinExistence type="predicted"/>
<evidence type="ECO:0000256" key="1">
    <source>
        <dbReference type="SAM" id="MobiDB-lite"/>
    </source>
</evidence>
<dbReference type="Proteomes" id="UP001597097">
    <property type="component" value="Unassembled WGS sequence"/>
</dbReference>
<feature type="compositionally biased region" description="Low complexity" evidence="1">
    <location>
        <begin position="172"/>
        <end position="186"/>
    </location>
</feature>
<name>A0ABW4GNU8_9ACTN</name>
<dbReference type="EMBL" id="JBHUCM010000043">
    <property type="protein sequence ID" value="MFD1544173.1"/>
    <property type="molecule type" value="Genomic_DNA"/>
</dbReference>
<reference evidence="3" key="1">
    <citation type="journal article" date="2019" name="Int. J. Syst. Evol. Microbiol.">
        <title>The Global Catalogue of Microorganisms (GCM) 10K type strain sequencing project: providing services to taxonomists for standard genome sequencing and annotation.</title>
        <authorList>
            <consortium name="The Broad Institute Genomics Platform"/>
            <consortium name="The Broad Institute Genome Sequencing Center for Infectious Disease"/>
            <person name="Wu L."/>
            <person name="Ma J."/>
        </authorList>
    </citation>
    <scope>NUCLEOTIDE SEQUENCE [LARGE SCALE GENOMIC DNA]</scope>
    <source>
        <strain evidence="3">CGMCC 1.15399</strain>
    </source>
</reference>
<feature type="region of interest" description="Disordered" evidence="1">
    <location>
        <begin position="155"/>
        <end position="186"/>
    </location>
</feature>